<reference evidence="2" key="1">
    <citation type="submission" date="2023-01" db="EMBL/GenBank/DDBJ databases">
        <title>The growth and conidiation of Purpureocillium lavendulum are regulated by nitrogen source and histone H3K14 acetylation.</title>
        <authorList>
            <person name="Tang P."/>
            <person name="Han J."/>
            <person name="Zhang C."/>
            <person name="Tang P."/>
            <person name="Qi F."/>
            <person name="Zhang K."/>
            <person name="Liang L."/>
        </authorList>
    </citation>
    <scope>NUCLEOTIDE SEQUENCE</scope>
    <source>
        <strain evidence="2">YMF1.00683</strain>
    </source>
</reference>
<sequence>MVVRGGLEARDFVSLGGVKLGSDPLMIELRLQHFWPIIARASGDKGGAKGKVPQGIQETHGAVRPD</sequence>
<accession>A0AB34G2K2</accession>
<organism evidence="2 3">
    <name type="scientific">Purpureocillium lavendulum</name>
    <dbReference type="NCBI Taxonomy" id="1247861"/>
    <lineage>
        <taxon>Eukaryota</taxon>
        <taxon>Fungi</taxon>
        <taxon>Dikarya</taxon>
        <taxon>Ascomycota</taxon>
        <taxon>Pezizomycotina</taxon>
        <taxon>Sordariomycetes</taxon>
        <taxon>Hypocreomycetidae</taxon>
        <taxon>Hypocreales</taxon>
        <taxon>Ophiocordycipitaceae</taxon>
        <taxon>Purpureocillium</taxon>
    </lineage>
</organism>
<name>A0AB34G2K2_9HYPO</name>
<protein>
    <submittedName>
        <fullName evidence="2">Uncharacterized protein</fullName>
    </submittedName>
</protein>
<evidence type="ECO:0000313" key="2">
    <source>
        <dbReference type="EMBL" id="KAJ6445857.1"/>
    </source>
</evidence>
<evidence type="ECO:0000313" key="3">
    <source>
        <dbReference type="Proteomes" id="UP001163105"/>
    </source>
</evidence>
<feature type="region of interest" description="Disordered" evidence="1">
    <location>
        <begin position="43"/>
        <end position="66"/>
    </location>
</feature>
<gene>
    <name evidence="2" type="ORF">O9K51_00622</name>
</gene>
<proteinExistence type="predicted"/>
<dbReference type="EMBL" id="JAQHRD010000001">
    <property type="protein sequence ID" value="KAJ6445857.1"/>
    <property type="molecule type" value="Genomic_DNA"/>
</dbReference>
<dbReference type="AlphaFoldDB" id="A0AB34G2K2"/>
<dbReference type="Proteomes" id="UP001163105">
    <property type="component" value="Unassembled WGS sequence"/>
</dbReference>
<evidence type="ECO:0000256" key="1">
    <source>
        <dbReference type="SAM" id="MobiDB-lite"/>
    </source>
</evidence>
<comment type="caution">
    <text evidence="2">The sequence shown here is derived from an EMBL/GenBank/DDBJ whole genome shotgun (WGS) entry which is preliminary data.</text>
</comment>
<keyword evidence="3" id="KW-1185">Reference proteome</keyword>